<feature type="region of interest" description="Disordered" evidence="5">
    <location>
        <begin position="29"/>
        <end position="57"/>
    </location>
</feature>
<proteinExistence type="predicted"/>
<accession>A0A267FRR0</accession>
<dbReference type="STRING" id="282301.A0A267FRR0"/>
<dbReference type="Pfam" id="PF06818">
    <property type="entry name" value="Fez1"/>
    <property type="match status" value="1"/>
</dbReference>
<dbReference type="AlphaFoldDB" id="A0A267FRR0"/>
<feature type="coiled-coil region" evidence="4">
    <location>
        <begin position="191"/>
        <end position="218"/>
    </location>
</feature>
<protein>
    <submittedName>
        <fullName evidence="6">Uncharacterized protein</fullName>
    </submittedName>
</protein>
<comment type="subcellular location">
    <subcellularLocation>
        <location evidence="1">Cytoplasm</location>
    </subcellularLocation>
</comment>
<dbReference type="GO" id="GO:0005737">
    <property type="term" value="C:cytoplasm"/>
    <property type="evidence" value="ECO:0007669"/>
    <property type="project" value="UniProtKB-SubCell"/>
</dbReference>
<evidence type="ECO:0000256" key="1">
    <source>
        <dbReference type="ARBA" id="ARBA00004496"/>
    </source>
</evidence>
<evidence type="ECO:0000256" key="4">
    <source>
        <dbReference type="SAM" id="Coils"/>
    </source>
</evidence>
<dbReference type="OrthoDB" id="10030037at2759"/>
<dbReference type="PANTHER" id="PTHR19354">
    <property type="entry name" value="ZIPPER PUTATIVE TUMOR SUPPRESSOR 2 HOMOLOG-LIKE PROTEIN-RELATED"/>
    <property type="match status" value="1"/>
</dbReference>
<dbReference type="PANTHER" id="PTHR19354:SF2">
    <property type="entry name" value="LEUCINE-RICH REPEAT-CONTAINING PROTEIN DDB_G0290503"/>
    <property type="match status" value="1"/>
</dbReference>
<sequence>MAASSAGQSVQESSSGTLKSSMARLARLFLGRKSGSSRQKKAKQKPSEKLTAESGVGRYGSLARQPGLCHDEGASGCQVRAQARSWRSQESLASGDGCSDAESTNNYYCGNSLMSRSVHADLAIAAGDEPALPNVSHSVDWLASPATSATPAAPLCRPGRIVVMDAAAAADVAEQARPPPRRSKIQLAVAVRAKELELEQLRRTMEQNEAALQLVFEERRAELKARLESERAIGAELAPAVSQANRRARQSDQAAAELRAVSEQRQSEARALRLRLGEIELETREKAELERRLQLQLAECAESLESATQRLRQRPGSPRDADGVASRACQTGCESAADCEPQLAADEQLEAEIAAAKLALEEQIRGFSAERHRWLYEKRQVLAYQKQLQLNLVQLRSKTTRLAADVEQLNSELAEKETLLMRLRGQAALSGGVSER</sequence>
<feature type="coiled-coil region" evidence="4">
    <location>
        <begin position="392"/>
        <end position="426"/>
    </location>
</feature>
<keyword evidence="3 4" id="KW-0175">Coiled coil</keyword>
<keyword evidence="7" id="KW-1185">Reference proteome</keyword>
<evidence type="ECO:0000313" key="6">
    <source>
        <dbReference type="EMBL" id="PAA75719.1"/>
    </source>
</evidence>
<gene>
    <name evidence="6" type="ORF">BOX15_Mlig032517g1</name>
</gene>
<name>A0A267FRR0_9PLAT</name>
<comment type="caution">
    <text evidence="6">The sequence shown here is derived from an EMBL/GenBank/DDBJ whole genome shotgun (WGS) entry which is preliminary data.</text>
</comment>
<evidence type="ECO:0000256" key="5">
    <source>
        <dbReference type="SAM" id="MobiDB-lite"/>
    </source>
</evidence>
<evidence type="ECO:0000256" key="3">
    <source>
        <dbReference type="ARBA" id="ARBA00023054"/>
    </source>
</evidence>
<dbReference type="EMBL" id="NIVC01000866">
    <property type="protein sequence ID" value="PAA75719.1"/>
    <property type="molecule type" value="Genomic_DNA"/>
</dbReference>
<dbReference type="Proteomes" id="UP000215902">
    <property type="component" value="Unassembled WGS sequence"/>
</dbReference>
<organism evidence="6 7">
    <name type="scientific">Macrostomum lignano</name>
    <dbReference type="NCBI Taxonomy" id="282301"/>
    <lineage>
        <taxon>Eukaryota</taxon>
        <taxon>Metazoa</taxon>
        <taxon>Spiralia</taxon>
        <taxon>Lophotrochozoa</taxon>
        <taxon>Platyhelminthes</taxon>
        <taxon>Rhabditophora</taxon>
        <taxon>Macrostomorpha</taxon>
        <taxon>Macrostomida</taxon>
        <taxon>Macrostomidae</taxon>
        <taxon>Macrostomum</taxon>
    </lineage>
</organism>
<evidence type="ECO:0000313" key="7">
    <source>
        <dbReference type="Proteomes" id="UP000215902"/>
    </source>
</evidence>
<keyword evidence="2" id="KW-0963">Cytoplasm</keyword>
<reference evidence="6 7" key="1">
    <citation type="submission" date="2017-06" db="EMBL/GenBank/DDBJ databases">
        <title>A platform for efficient transgenesis in Macrostomum lignano, a flatworm model organism for stem cell research.</title>
        <authorList>
            <person name="Berezikov E."/>
        </authorList>
    </citation>
    <scope>NUCLEOTIDE SEQUENCE [LARGE SCALE GENOMIC DNA]</scope>
    <source>
        <strain evidence="6">DV1</strain>
        <tissue evidence="6">Whole organism</tissue>
    </source>
</reference>
<dbReference type="InterPro" id="IPR045329">
    <property type="entry name" value="LZTS"/>
</dbReference>
<evidence type="ECO:0000256" key="2">
    <source>
        <dbReference type="ARBA" id="ARBA00022490"/>
    </source>
</evidence>